<dbReference type="InterPro" id="IPR045229">
    <property type="entry name" value="TPP_enz"/>
</dbReference>
<gene>
    <name evidence="21" type="ORF">ACJIZ3_023675</name>
</gene>
<comment type="catalytic activity">
    <reaction evidence="15 16">
        <text>2 pyruvate + H(+) = (2S)-2-acetolactate + CO2</text>
        <dbReference type="Rhea" id="RHEA:25249"/>
        <dbReference type="ChEBI" id="CHEBI:15361"/>
        <dbReference type="ChEBI" id="CHEBI:15378"/>
        <dbReference type="ChEBI" id="CHEBI:16526"/>
        <dbReference type="ChEBI" id="CHEBI:58476"/>
        <dbReference type="EC" id="2.2.1.6"/>
    </reaction>
</comment>
<name>A0ABD3TPR0_9LAMI</name>
<feature type="domain" description="Thiamine pyrophosphate enzyme central" evidence="18">
    <location>
        <begin position="275"/>
        <end position="409"/>
    </location>
</feature>
<dbReference type="InterPro" id="IPR012846">
    <property type="entry name" value="Acetolactate_synth_lsu"/>
</dbReference>
<keyword evidence="9 16" id="KW-0479">Metal-binding</keyword>
<dbReference type="SUPFAM" id="SSF52518">
    <property type="entry name" value="Thiamin diphosphate-binding fold (THDP-binding)"/>
    <property type="match status" value="2"/>
</dbReference>
<feature type="domain" description="Thiamine pyrophosphate enzyme N-terminal TPP-binding" evidence="20">
    <location>
        <begin position="84"/>
        <end position="194"/>
    </location>
</feature>
<dbReference type="AlphaFoldDB" id="A0ABD3TPR0"/>
<organism evidence="21 22">
    <name type="scientific">Penstemon smallii</name>
    <dbReference type="NCBI Taxonomy" id="265156"/>
    <lineage>
        <taxon>Eukaryota</taxon>
        <taxon>Viridiplantae</taxon>
        <taxon>Streptophyta</taxon>
        <taxon>Embryophyta</taxon>
        <taxon>Tracheophyta</taxon>
        <taxon>Spermatophyta</taxon>
        <taxon>Magnoliopsida</taxon>
        <taxon>eudicotyledons</taxon>
        <taxon>Gunneridae</taxon>
        <taxon>Pentapetalae</taxon>
        <taxon>asterids</taxon>
        <taxon>lamiids</taxon>
        <taxon>Lamiales</taxon>
        <taxon>Plantaginaceae</taxon>
        <taxon>Cheloneae</taxon>
        <taxon>Penstemon</taxon>
    </lineage>
</organism>
<evidence type="ECO:0000256" key="4">
    <source>
        <dbReference type="ARBA" id="ARBA00013145"/>
    </source>
</evidence>
<keyword evidence="10" id="KW-0274">FAD</keyword>
<feature type="region of interest" description="Disordered" evidence="17">
    <location>
        <begin position="1"/>
        <end position="21"/>
    </location>
</feature>
<keyword evidence="12" id="KW-0809">Transit peptide</keyword>
<dbReference type="PANTHER" id="PTHR18968:SF13">
    <property type="entry name" value="ACETOLACTATE SYNTHASE CATALYTIC SUBUNIT, MITOCHONDRIAL"/>
    <property type="match status" value="1"/>
</dbReference>
<evidence type="ECO:0000256" key="5">
    <source>
        <dbReference type="ARBA" id="ARBA00022605"/>
    </source>
</evidence>
<dbReference type="GO" id="GO:0030976">
    <property type="term" value="F:thiamine pyrophosphate binding"/>
    <property type="evidence" value="ECO:0007669"/>
    <property type="project" value="UniProtKB-UniRule"/>
</dbReference>
<evidence type="ECO:0000256" key="17">
    <source>
        <dbReference type="SAM" id="MobiDB-lite"/>
    </source>
</evidence>
<dbReference type="CDD" id="cd02015">
    <property type="entry name" value="TPP_AHAS"/>
    <property type="match status" value="1"/>
</dbReference>
<evidence type="ECO:0000313" key="21">
    <source>
        <dbReference type="EMBL" id="KAL3839084.1"/>
    </source>
</evidence>
<dbReference type="Pfam" id="PF02776">
    <property type="entry name" value="TPP_enzyme_N"/>
    <property type="match status" value="1"/>
</dbReference>
<dbReference type="GO" id="GO:0003984">
    <property type="term" value="F:acetolactate synthase activity"/>
    <property type="evidence" value="ECO:0007669"/>
    <property type="project" value="UniProtKB-EC"/>
</dbReference>
<comment type="pathway">
    <text evidence="2 16">Amino-acid biosynthesis; L-valine biosynthesis; L-valine from pyruvate: step 1/4.</text>
</comment>
<dbReference type="SUPFAM" id="SSF52467">
    <property type="entry name" value="DHS-like NAD/FAD-binding domain"/>
    <property type="match status" value="1"/>
</dbReference>
<dbReference type="Gene3D" id="3.40.50.1220">
    <property type="entry name" value="TPP-binding domain"/>
    <property type="match status" value="1"/>
</dbReference>
<evidence type="ECO:0000256" key="16">
    <source>
        <dbReference type="RuleBase" id="RU003591"/>
    </source>
</evidence>
<evidence type="ECO:0000256" key="7">
    <source>
        <dbReference type="ARBA" id="ARBA00022646"/>
    </source>
</evidence>
<evidence type="ECO:0000259" key="18">
    <source>
        <dbReference type="Pfam" id="PF00205"/>
    </source>
</evidence>
<keyword evidence="8 16" id="KW-0808">Transferase</keyword>
<dbReference type="GO" id="GO:0009635">
    <property type="term" value="P:response to herbicide"/>
    <property type="evidence" value="ECO:0007669"/>
    <property type="project" value="UniProtKB-KW"/>
</dbReference>
<evidence type="ECO:0000313" key="22">
    <source>
        <dbReference type="Proteomes" id="UP001634393"/>
    </source>
</evidence>
<keyword evidence="13 16" id="KW-0786">Thiamine pyrophosphate</keyword>
<evidence type="ECO:0000259" key="20">
    <source>
        <dbReference type="Pfam" id="PF02776"/>
    </source>
</evidence>
<evidence type="ECO:0000256" key="1">
    <source>
        <dbReference type="ARBA" id="ARBA00004974"/>
    </source>
</evidence>
<evidence type="ECO:0000256" key="2">
    <source>
        <dbReference type="ARBA" id="ARBA00005025"/>
    </source>
</evidence>
<keyword evidence="6" id="KW-0285">Flavoprotein</keyword>
<comment type="caution">
    <text evidence="21">The sequence shown here is derived from an EMBL/GenBank/DDBJ whole genome shotgun (WGS) entry which is preliminary data.</text>
</comment>
<keyword evidence="22" id="KW-1185">Reference proteome</keyword>
<evidence type="ECO:0000256" key="10">
    <source>
        <dbReference type="ARBA" id="ARBA00022827"/>
    </source>
</evidence>
<dbReference type="GO" id="GO:0009082">
    <property type="term" value="P:branched-chain amino acid biosynthetic process"/>
    <property type="evidence" value="ECO:0007669"/>
    <property type="project" value="UniProtKB-KW"/>
</dbReference>
<dbReference type="InterPro" id="IPR039368">
    <property type="entry name" value="AHAS_TPP"/>
</dbReference>
<comment type="pathway">
    <text evidence="1 16">Amino-acid biosynthesis; L-isoleucine biosynthesis; L-isoleucine from 2-oxobutanoate: step 1/4.</text>
</comment>
<dbReference type="Proteomes" id="UP001634393">
    <property type="component" value="Unassembled WGS sequence"/>
</dbReference>
<dbReference type="EMBL" id="JBJXBP010000003">
    <property type="protein sequence ID" value="KAL3839084.1"/>
    <property type="molecule type" value="Genomic_DNA"/>
</dbReference>
<comment type="similarity">
    <text evidence="3 16">Belongs to the TPP enzyme family.</text>
</comment>
<keyword evidence="14 16" id="KW-0100">Branched-chain amino acid biosynthesis</keyword>
<keyword evidence="5 16" id="KW-0028">Amino-acid biosynthesis</keyword>
<dbReference type="InterPro" id="IPR029035">
    <property type="entry name" value="DHS-like_NAD/FAD-binding_dom"/>
</dbReference>
<accession>A0ABD3TPR0</accession>
<dbReference type="GO" id="GO:0000287">
    <property type="term" value="F:magnesium ion binding"/>
    <property type="evidence" value="ECO:0007669"/>
    <property type="project" value="UniProtKB-UniRule"/>
</dbReference>
<dbReference type="Pfam" id="PF00205">
    <property type="entry name" value="TPP_enzyme_M"/>
    <property type="match status" value="1"/>
</dbReference>
<reference evidence="21 22" key="1">
    <citation type="submission" date="2024-12" db="EMBL/GenBank/DDBJ databases">
        <title>The unique morphological basis and parallel evolutionary history of personate flowers in Penstemon.</title>
        <authorList>
            <person name="Depatie T.H."/>
            <person name="Wessinger C.A."/>
        </authorList>
    </citation>
    <scope>NUCLEOTIDE SEQUENCE [LARGE SCALE GENOMIC DNA]</scope>
    <source>
        <strain evidence="21">WTNN_2</strain>
        <tissue evidence="21">Leaf</tissue>
    </source>
</reference>
<evidence type="ECO:0000259" key="19">
    <source>
        <dbReference type="Pfam" id="PF02775"/>
    </source>
</evidence>
<proteinExistence type="inferred from homology"/>
<dbReference type="InterPro" id="IPR029061">
    <property type="entry name" value="THDP-binding"/>
</dbReference>
<evidence type="ECO:0000256" key="12">
    <source>
        <dbReference type="ARBA" id="ARBA00022946"/>
    </source>
</evidence>
<dbReference type="NCBIfam" id="TIGR00118">
    <property type="entry name" value="acolac_lg"/>
    <property type="match status" value="1"/>
</dbReference>
<dbReference type="GO" id="GO:0008652">
    <property type="term" value="P:amino acid biosynthetic process"/>
    <property type="evidence" value="ECO:0007669"/>
    <property type="project" value="UniProtKB-KW"/>
</dbReference>
<dbReference type="PANTHER" id="PTHR18968">
    <property type="entry name" value="THIAMINE PYROPHOSPHATE ENZYMES"/>
    <property type="match status" value="1"/>
</dbReference>
<evidence type="ECO:0000256" key="15">
    <source>
        <dbReference type="ARBA" id="ARBA00048670"/>
    </source>
</evidence>
<dbReference type="InterPro" id="IPR011766">
    <property type="entry name" value="TPP_enzyme_TPP-bd"/>
</dbReference>
<comment type="cofactor">
    <cofactor evidence="16">
        <name>Mg(2+)</name>
        <dbReference type="ChEBI" id="CHEBI:18420"/>
    </cofactor>
    <text evidence="16">Binds 1 Mg(2+) ion per subunit.</text>
</comment>
<dbReference type="InterPro" id="IPR012001">
    <property type="entry name" value="Thiamin_PyroP_enz_TPP-bd_dom"/>
</dbReference>
<evidence type="ECO:0000256" key="14">
    <source>
        <dbReference type="ARBA" id="ARBA00023304"/>
    </source>
</evidence>
<dbReference type="InterPro" id="IPR000399">
    <property type="entry name" value="TPP-bd_CS"/>
</dbReference>
<dbReference type="Pfam" id="PF02775">
    <property type="entry name" value="TPP_enzyme_C"/>
    <property type="match status" value="1"/>
</dbReference>
<keyword evidence="11 16" id="KW-0460">Magnesium</keyword>
<comment type="cofactor">
    <cofactor evidence="16">
        <name>thiamine diphosphate</name>
        <dbReference type="ChEBI" id="CHEBI:58937"/>
    </cofactor>
    <text evidence="16">Binds 1 thiamine pyrophosphate per subunit.</text>
</comment>
<dbReference type="EC" id="2.2.1.6" evidence="4 16"/>
<dbReference type="Gene3D" id="3.40.50.970">
    <property type="match status" value="2"/>
</dbReference>
<evidence type="ECO:0000256" key="8">
    <source>
        <dbReference type="ARBA" id="ARBA00022679"/>
    </source>
</evidence>
<dbReference type="FunFam" id="3.40.50.970:FF:000007">
    <property type="entry name" value="Acetolactate synthase"/>
    <property type="match status" value="1"/>
</dbReference>
<evidence type="ECO:0000256" key="9">
    <source>
        <dbReference type="ARBA" id="ARBA00022723"/>
    </source>
</evidence>
<keyword evidence="7" id="KW-0359">Herbicide resistance</keyword>
<dbReference type="InterPro" id="IPR012000">
    <property type="entry name" value="Thiamin_PyroP_enz_cen_dom"/>
</dbReference>
<evidence type="ECO:0000256" key="6">
    <source>
        <dbReference type="ARBA" id="ARBA00022630"/>
    </source>
</evidence>
<evidence type="ECO:0000256" key="13">
    <source>
        <dbReference type="ARBA" id="ARBA00023052"/>
    </source>
</evidence>
<dbReference type="PROSITE" id="PS00187">
    <property type="entry name" value="TPP_ENZYMES"/>
    <property type="match status" value="1"/>
</dbReference>
<dbReference type="FunFam" id="3.40.50.1220:FF:000008">
    <property type="entry name" value="Acetolactate synthase"/>
    <property type="match status" value="1"/>
</dbReference>
<sequence length="661" mass="72518">MAAAVTLTTTSSTISNRPSISPNSSKLISHFTLPFPTNPQKTTVASLSHRRPFQITNVLSSSDKKILHEQNTFISRFAPDEPRKGCDVLVEALEREGVTDVFAYPGGASMEIHQALTRSKTIRNVLPRHEQGGIFAAEGYARASGLPGVCIATSGPGATNLVSGFADALLDSVPLVGITGQVPRRMIGTDAFQETPIVEVTRSITKHNYLVLDVEDIPRIVKEAFFLARSGRPGPVLIDVPKDIQQQMVVPNWDQPMRLAGYMSRLPKPPSTMLLEQVIRLVSEAKRPVLYVGGGCLNSSEELRRFVELTGIPVASTLMGLGSYPCSDEEFALQMLGMHGTVYANYAVEKSDLLLAFGVRFDDRVTGKLEAFASRAKIVHIDIDSAEIGKNKQPHVSICGDVKLALEGLNLLLDEKQKVSNNKFNFDFSTWRKELNDQKVKYPLTFKTFGDAIPPQYAIQMLDELTGGKAIISTGVGQHQMWAAQFYKYNKPRQWLTSGGLGAMGFGLPAAIGAAVARPDAIVVDIDGDGSFTMNVQELATIRVENLPVKIMLLNNQHLGMVVQWEDRFYKANRAHTYLGNPDKESEIFPNMLKFAEACDIPAARVTKLADLREAIQKMLDTPGPYLLDVIVPHQEHVLPMIPSGGAFKDVITEGDGRTKY</sequence>
<protein>
    <recommendedName>
        <fullName evidence="4 16">Acetolactate synthase</fullName>
        <ecNumber evidence="4 16">2.2.1.6</ecNumber>
    </recommendedName>
</protein>
<feature type="domain" description="Thiamine pyrophosphate enzyme TPP-binding" evidence="19">
    <location>
        <begin position="475"/>
        <end position="630"/>
    </location>
</feature>
<evidence type="ECO:0000256" key="3">
    <source>
        <dbReference type="ARBA" id="ARBA00007812"/>
    </source>
</evidence>
<dbReference type="CDD" id="cd07035">
    <property type="entry name" value="TPP_PYR_POX_like"/>
    <property type="match status" value="1"/>
</dbReference>
<dbReference type="FunFam" id="3.40.50.970:FF:000053">
    <property type="entry name" value="Acetolactate synthase, mitochondrial"/>
    <property type="match status" value="1"/>
</dbReference>
<evidence type="ECO:0000256" key="11">
    <source>
        <dbReference type="ARBA" id="ARBA00022842"/>
    </source>
</evidence>